<dbReference type="SUPFAM" id="SSF53850">
    <property type="entry name" value="Periplasmic binding protein-like II"/>
    <property type="match status" value="1"/>
</dbReference>
<keyword evidence="2" id="KW-0472">Membrane</keyword>
<name>A0A7W8D876_9GAMM</name>
<accession>A0A7W8D876</accession>
<dbReference type="Pfam" id="PF12849">
    <property type="entry name" value="PBP_like_2"/>
    <property type="match status" value="1"/>
</dbReference>
<evidence type="ECO:0000259" key="4">
    <source>
        <dbReference type="PROSITE" id="PS51123"/>
    </source>
</evidence>
<dbReference type="Gene3D" id="3.30.1330.60">
    <property type="entry name" value="OmpA-like domain"/>
    <property type="match status" value="1"/>
</dbReference>
<feature type="signal peptide" evidence="3">
    <location>
        <begin position="1"/>
        <end position="20"/>
    </location>
</feature>
<reference evidence="5 6" key="1">
    <citation type="submission" date="2020-08" db="EMBL/GenBank/DDBJ databases">
        <title>Genomic Encyclopedia of Type Strains, Phase IV (KMG-IV): sequencing the most valuable type-strain genomes for metagenomic binning, comparative biology and taxonomic classification.</title>
        <authorList>
            <person name="Goeker M."/>
        </authorList>
    </citation>
    <scope>NUCLEOTIDE SEQUENCE [LARGE SCALE GENOMIC DNA]</scope>
    <source>
        <strain evidence="5 6">DSM 24163</strain>
    </source>
</reference>
<dbReference type="EMBL" id="JACHHP010000006">
    <property type="protein sequence ID" value="MBB5209412.1"/>
    <property type="molecule type" value="Genomic_DNA"/>
</dbReference>
<dbReference type="SUPFAM" id="SSF103088">
    <property type="entry name" value="OmpA-like"/>
    <property type="match status" value="1"/>
</dbReference>
<keyword evidence="1 3" id="KW-0732">Signal</keyword>
<evidence type="ECO:0000256" key="3">
    <source>
        <dbReference type="SAM" id="SignalP"/>
    </source>
</evidence>
<keyword evidence="6" id="KW-1185">Reference proteome</keyword>
<dbReference type="CDD" id="cd13653">
    <property type="entry name" value="PBP2_phosphate_like_1"/>
    <property type="match status" value="1"/>
</dbReference>
<dbReference type="Pfam" id="PF00691">
    <property type="entry name" value="OmpA"/>
    <property type="match status" value="1"/>
</dbReference>
<dbReference type="RefSeq" id="WP_183961952.1">
    <property type="nucleotide sequence ID" value="NZ_JACHHP010000006.1"/>
</dbReference>
<dbReference type="InterPro" id="IPR006665">
    <property type="entry name" value="OmpA-like"/>
</dbReference>
<dbReference type="Gene3D" id="3.40.190.10">
    <property type="entry name" value="Periplasmic binding protein-like II"/>
    <property type="match status" value="2"/>
</dbReference>
<dbReference type="InterPro" id="IPR050811">
    <property type="entry name" value="Phosphate_ABC_transporter"/>
</dbReference>
<sequence length="445" mass="47532">MFRPVVLLASLLAFAAPASAVERLRVHGSNTIGETLAPALAQAWLGTRGCGAVTRQDRAPGEFVLSGAACGIEIEFATHGSSTGLKDLMAGATDIAMASRPVSPEEVERAGALGRLDMAPQEAVLALDGVAVIVHPDNPLRRVRVDQVRALFDGSARDWSALGGSGPVRVHARDEASGTWETFRTLVLGEHTLRADATRYESTAALARAVAADRNAIGFVGFAGIGPARALAIADAGVAMAPQPLRIAVEDYALSRRLYLYRPAQAGALARAFVDFSLSAAGQRIVEQVGFVSQDIRAFGDAVREDAPDDYRALVRGAERLSLNFRFNRNGQLLDSKTERDVARLAEFMQREANRDRRLLLLGFADPDETSAYLERALSNDRVDYIAGLLERLGQPVHVLRGMGGSAPLASDTGAQGRLRNRRVEVWVGPPGSARVDAAPLARTP</sequence>
<dbReference type="PANTHER" id="PTHR30570">
    <property type="entry name" value="PERIPLASMIC PHOSPHATE BINDING COMPONENT OF PHOSPHATE ABC TRANSPORTER"/>
    <property type="match status" value="1"/>
</dbReference>
<dbReference type="Proteomes" id="UP000521199">
    <property type="component" value="Unassembled WGS sequence"/>
</dbReference>
<evidence type="ECO:0000313" key="6">
    <source>
        <dbReference type="Proteomes" id="UP000521199"/>
    </source>
</evidence>
<dbReference type="InterPro" id="IPR036737">
    <property type="entry name" value="OmpA-like_sf"/>
</dbReference>
<comment type="caution">
    <text evidence="5">The sequence shown here is derived from an EMBL/GenBank/DDBJ whole genome shotgun (WGS) entry which is preliminary data.</text>
</comment>
<organism evidence="5 6">
    <name type="scientific">Chiayiivirga flava</name>
    <dbReference type="NCBI Taxonomy" id="659595"/>
    <lineage>
        <taxon>Bacteria</taxon>
        <taxon>Pseudomonadati</taxon>
        <taxon>Pseudomonadota</taxon>
        <taxon>Gammaproteobacteria</taxon>
        <taxon>Lysobacterales</taxon>
        <taxon>Lysobacteraceae</taxon>
        <taxon>Chiayiivirga</taxon>
    </lineage>
</organism>
<evidence type="ECO:0000313" key="5">
    <source>
        <dbReference type="EMBL" id="MBB5209412.1"/>
    </source>
</evidence>
<proteinExistence type="predicted"/>
<gene>
    <name evidence="5" type="ORF">HNQ52_002981</name>
</gene>
<evidence type="ECO:0000256" key="1">
    <source>
        <dbReference type="ARBA" id="ARBA00022729"/>
    </source>
</evidence>
<dbReference type="GO" id="GO:0016020">
    <property type="term" value="C:membrane"/>
    <property type="evidence" value="ECO:0007669"/>
    <property type="project" value="UniProtKB-UniRule"/>
</dbReference>
<feature type="chain" id="PRO_5031139382" evidence="3">
    <location>
        <begin position="21"/>
        <end position="445"/>
    </location>
</feature>
<protein>
    <submittedName>
        <fullName evidence="5">Phosphate transport system substrate-binding protein</fullName>
    </submittedName>
</protein>
<dbReference type="PROSITE" id="PS51123">
    <property type="entry name" value="OMPA_2"/>
    <property type="match status" value="1"/>
</dbReference>
<dbReference type="AlphaFoldDB" id="A0A7W8D876"/>
<evidence type="ECO:0000256" key="2">
    <source>
        <dbReference type="PROSITE-ProRule" id="PRU00473"/>
    </source>
</evidence>
<dbReference type="InterPro" id="IPR024370">
    <property type="entry name" value="PBP_domain"/>
</dbReference>
<feature type="domain" description="OmpA-like" evidence="4">
    <location>
        <begin position="312"/>
        <end position="432"/>
    </location>
</feature>
<dbReference type="PANTHER" id="PTHR30570:SF1">
    <property type="entry name" value="PHOSPHATE-BINDING PROTEIN PSTS"/>
    <property type="match status" value="1"/>
</dbReference>